<dbReference type="Gene3D" id="3.90.1200.10">
    <property type="match status" value="1"/>
</dbReference>
<reference evidence="4" key="1">
    <citation type="submission" date="2022-11" db="UniProtKB">
        <authorList>
            <consortium name="WormBaseParasite"/>
        </authorList>
    </citation>
    <scope>IDENTIFICATION</scope>
</reference>
<dbReference type="InterPro" id="IPR015897">
    <property type="entry name" value="CHK_kinase-like"/>
</dbReference>
<evidence type="ECO:0000259" key="2">
    <source>
        <dbReference type="SMART" id="SM00587"/>
    </source>
</evidence>
<dbReference type="InterPro" id="IPR012877">
    <property type="entry name" value="Dhs-27"/>
</dbReference>
<feature type="domain" description="CHK kinase-like" evidence="2">
    <location>
        <begin position="79"/>
        <end position="269"/>
    </location>
</feature>
<keyword evidence="3" id="KW-1185">Reference proteome</keyword>
<dbReference type="WBParaSite" id="PDA_v2.g12846.t1">
    <property type="protein sequence ID" value="PDA_v2.g12846.t1"/>
    <property type="gene ID" value="PDA_v2.g12846"/>
</dbReference>
<protein>
    <submittedName>
        <fullName evidence="4">CHK kinase-like domain-containing protein</fullName>
    </submittedName>
</protein>
<evidence type="ECO:0000313" key="4">
    <source>
        <dbReference type="WBParaSite" id="PDA_v2.g12846.t1"/>
    </source>
</evidence>
<keyword evidence="1" id="KW-0812">Transmembrane</keyword>
<name>A0A914PDK6_9BILA</name>
<dbReference type="AlphaFoldDB" id="A0A914PDK6"/>
<organism evidence="3 4">
    <name type="scientific">Panagrolaimus davidi</name>
    <dbReference type="NCBI Taxonomy" id="227884"/>
    <lineage>
        <taxon>Eukaryota</taxon>
        <taxon>Metazoa</taxon>
        <taxon>Ecdysozoa</taxon>
        <taxon>Nematoda</taxon>
        <taxon>Chromadorea</taxon>
        <taxon>Rhabditida</taxon>
        <taxon>Tylenchina</taxon>
        <taxon>Panagrolaimomorpha</taxon>
        <taxon>Panagrolaimoidea</taxon>
        <taxon>Panagrolaimidae</taxon>
        <taxon>Panagrolaimus</taxon>
    </lineage>
</organism>
<dbReference type="Proteomes" id="UP000887578">
    <property type="component" value="Unplaced"/>
</dbReference>
<dbReference type="PANTHER" id="PTHR23020">
    <property type="entry name" value="UNCHARACTERIZED NUCLEAR HORMONE RECEPTOR-RELATED"/>
    <property type="match status" value="1"/>
</dbReference>
<dbReference type="SUPFAM" id="SSF56112">
    <property type="entry name" value="Protein kinase-like (PK-like)"/>
    <property type="match status" value="1"/>
</dbReference>
<feature type="transmembrane region" description="Helical" evidence="1">
    <location>
        <begin position="285"/>
        <end position="304"/>
    </location>
</feature>
<sequence length="350" mass="40568">MDSIDPKDIYTTILKIPGTGVFMKTVSDNEMTAEMTKQFVETHSAECNFYNNLAPIFDVPIPKVYQTLEWIIGKHDGCIHMEDLTKKGKVLAFYEDINLTQIKNVIKHLAHMHKNVLEMDSKIWEGKYLSNPDGLNHFIDMLVPTIDTFKEKCKRKDAFNYIFKKLDHLIRNKDFYQYGLSKIHEDIKLKKIIVHGDLHLGNIVWAVNNHGEIKNEVAAIIDWQIMYEGSPMNDLARFLSMCASGIVRRQAEIFAIDFYLECLTKEFNGDSSKVPYTREKLQISYNYVFICHILFLISGGILLVSVEKDDEKFREACWDKIELKILMACEDAIKLLDGEMKDLFKKFGDK</sequence>
<proteinExistence type="predicted"/>
<evidence type="ECO:0000256" key="1">
    <source>
        <dbReference type="SAM" id="Phobius"/>
    </source>
</evidence>
<evidence type="ECO:0000313" key="3">
    <source>
        <dbReference type="Proteomes" id="UP000887578"/>
    </source>
</evidence>
<accession>A0A914PDK6</accession>
<keyword evidence="1" id="KW-1133">Transmembrane helix</keyword>
<dbReference type="InterPro" id="IPR052961">
    <property type="entry name" value="Oxido-Kinase-like_Enzymes"/>
</dbReference>
<dbReference type="Pfam" id="PF07914">
    <property type="entry name" value="DUF1679"/>
    <property type="match status" value="1"/>
</dbReference>
<dbReference type="PANTHER" id="PTHR23020:SF41">
    <property type="entry name" value="AMINOGLYCOSIDE PHOSPHOTRANSFERASE DOMAIN-CONTAINING PROTEIN"/>
    <property type="match status" value="1"/>
</dbReference>
<keyword evidence="1" id="KW-0472">Membrane</keyword>
<dbReference type="SMART" id="SM00587">
    <property type="entry name" value="CHK"/>
    <property type="match status" value="1"/>
</dbReference>
<dbReference type="InterPro" id="IPR011009">
    <property type="entry name" value="Kinase-like_dom_sf"/>
</dbReference>